<proteinExistence type="predicted"/>
<evidence type="ECO:0000313" key="2">
    <source>
        <dbReference type="Proteomes" id="UP000183894"/>
    </source>
</evidence>
<accession>A0A1H7FSE7</accession>
<organism evidence="1 2">
    <name type="scientific">Haloferax larsenii</name>
    <dbReference type="NCBI Taxonomy" id="302484"/>
    <lineage>
        <taxon>Archaea</taxon>
        <taxon>Methanobacteriati</taxon>
        <taxon>Methanobacteriota</taxon>
        <taxon>Stenosarchaea group</taxon>
        <taxon>Halobacteria</taxon>
        <taxon>Halobacteriales</taxon>
        <taxon>Haloferacaceae</taxon>
        <taxon>Haloferax</taxon>
    </lineage>
</organism>
<dbReference type="AlphaFoldDB" id="A0A1H7FSE7"/>
<protein>
    <submittedName>
        <fullName evidence="1">Uncharacterized protein</fullName>
    </submittedName>
</protein>
<reference evidence="1 2" key="1">
    <citation type="submission" date="2016-10" db="EMBL/GenBank/DDBJ databases">
        <authorList>
            <person name="de Groot N.N."/>
        </authorList>
    </citation>
    <scope>NUCLEOTIDE SEQUENCE [LARGE SCALE GENOMIC DNA]</scope>
    <source>
        <strain evidence="1 2">CDM_5</strain>
    </source>
</reference>
<name>A0A1H7FSE7_HALLR</name>
<gene>
    <name evidence="1" type="ORF">SAMN04488691_101105</name>
</gene>
<evidence type="ECO:0000313" key="1">
    <source>
        <dbReference type="EMBL" id="SEK28898.1"/>
    </source>
</evidence>
<sequence>MSGSELGAADAELMRDISITLRETGLEDALASPEVD</sequence>
<dbReference type="EMBL" id="FOAD01000001">
    <property type="protein sequence ID" value="SEK28898.1"/>
    <property type="molecule type" value="Genomic_DNA"/>
</dbReference>
<dbReference type="Proteomes" id="UP000183894">
    <property type="component" value="Unassembled WGS sequence"/>
</dbReference>